<dbReference type="Proteomes" id="UP000003448">
    <property type="component" value="Unassembled WGS sequence"/>
</dbReference>
<proteinExistence type="predicted"/>
<keyword evidence="2" id="KW-1185">Reference proteome</keyword>
<sequence length="99" mass="10914">MPDLRRLIGALSSTEHRVRRGSPCLAWGEYVGSWLLRLAARAALLIVWWITLPLENPAWRTGVSVAVISLACGLLADGGRIVRARFGTRWPTPTADPRP</sequence>
<dbReference type="EMBL" id="CAIE01000022">
    <property type="protein sequence ID" value="CCH17725.1"/>
    <property type="molecule type" value="Genomic_DNA"/>
</dbReference>
<evidence type="ECO:0000313" key="2">
    <source>
        <dbReference type="Proteomes" id="UP000003448"/>
    </source>
</evidence>
<comment type="caution">
    <text evidence="1">The sequence shown here is derived from an EMBL/GenBank/DDBJ whole genome shotgun (WGS) entry which is preliminary data.</text>
</comment>
<name>I0L1M8_9ACTN</name>
<reference evidence="2" key="1">
    <citation type="journal article" date="2012" name="J. Bacteriol.">
        <title>Genome Sequence of Micromonospora lupini Lupac 08, Isolated from Root Nodules of Lupinus angustifolius.</title>
        <authorList>
            <person name="Alonso-Vega P."/>
            <person name="Normand P."/>
            <person name="Bacigalupe R."/>
            <person name="Pujic P."/>
            <person name="Lajus A."/>
            <person name="Vallenet D."/>
            <person name="Carro L."/>
            <person name="Coll P."/>
            <person name="Trujillo M.E."/>
        </authorList>
    </citation>
    <scope>NUCLEOTIDE SEQUENCE [LARGE SCALE GENOMIC DNA]</scope>
    <source>
        <strain evidence="2">Lupac 08</strain>
    </source>
</reference>
<protein>
    <submittedName>
        <fullName evidence="1">Uncharacterized protein</fullName>
    </submittedName>
</protein>
<evidence type="ECO:0000313" key="1">
    <source>
        <dbReference type="EMBL" id="CCH17725.1"/>
    </source>
</evidence>
<dbReference type="AlphaFoldDB" id="I0L1M8"/>
<accession>I0L1M8</accession>
<organism evidence="1 2">
    <name type="scientific">Micromonospora lupini str. Lupac 08</name>
    <dbReference type="NCBI Taxonomy" id="1150864"/>
    <lineage>
        <taxon>Bacteria</taxon>
        <taxon>Bacillati</taxon>
        <taxon>Actinomycetota</taxon>
        <taxon>Actinomycetes</taxon>
        <taxon>Micromonosporales</taxon>
        <taxon>Micromonosporaceae</taxon>
        <taxon>Micromonospora</taxon>
    </lineage>
</organism>
<gene>
    <name evidence="1" type="ORF">MILUP08_42656</name>
</gene>